<keyword evidence="4 12" id="KW-0677">Repeat</keyword>
<keyword evidence="6 12" id="KW-0862">Zinc</keyword>
<evidence type="ECO:0000256" key="13">
    <source>
        <dbReference type="PROSITE-ProRule" id="PRU00546"/>
    </source>
</evidence>
<dbReference type="Pfam" id="PF00226">
    <property type="entry name" value="DnaJ"/>
    <property type="match status" value="1"/>
</dbReference>
<comment type="domain">
    <text evidence="12">The J domain is necessary and sufficient to stimulate DnaK ATPase activity. Zinc center 1 plays an important role in the autonomous, DnaK-independent chaperone activity of DnaJ. Zinc center 2 is essential for interaction with DnaK and for DnaJ activity.</text>
</comment>
<dbReference type="InterPro" id="IPR002939">
    <property type="entry name" value="DnaJ_C"/>
</dbReference>
<dbReference type="GO" id="GO:0009408">
    <property type="term" value="P:response to heat"/>
    <property type="evidence" value="ECO:0007669"/>
    <property type="project" value="InterPro"/>
</dbReference>
<evidence type="ECO:0000256" key="8">
    <source>
        <dbReference type="ARBA" id="ARBA00023186"/>
    </source>
</evidence>
<dbReference type="GO" id="GO:0042026">
    <property type="term" value="P:protein refolding"/>
    <property type="evidence" value="ECO:0007669"/>
    <property type="project" value="TreeGrafter"/>
</dbReference>
<dbReference type="EMBL" id="CP012669">
    <property type="protein sequence ID" value="ALE16455.1"/>
    <property type="molecule type" value="Genomic_DNA"/>
</dbReference>
<dbReference type="NCBIfam" id="TIGR02349">
    <property type="entry name" value="DnaJ_bact"/>
    <property type="match status" value="1"/>
</dbReference>
<evidence type="ECO:0000313" key="16">
    <source>
        <dbReference type="EMBL" id="ALE16455.1"/>
    </source>
</evidence>
<evidence type="ECO:0000313" key="17">
    <source>
        <dbReference type="Proteomes" id="UP000057938"/>
    </source>
</evidence>
<evidence type="ECO:0000256" key="5">
    <source>
        <dbReference type="ARBA" id="ARBA00022771"/>
    </source>
</evidence>
<feature type="repeat" description="CXXCXGXG motif" evidence="12">
    <location>
        <begin position="174"/>
        <end position="181"/>
    </location>
</feature>
<dbReference type="GO" id="GO:0031072">
    <property type="term" value="F:heat shock protein binding"/>
    <property type="evidence" value="ECO:0007669"/>
    <property type="project" value="InterPro"/>
</dbReference>
<dbReference type="STRING" id="361183.AMC99_01159"/>
<feature type="domain" description="J" evidence="14">
    <location>
        <begin position="13"/>
        <end position="78"/>
    </location>
</feature>
<feature type="domain" description="CR-type" evidence="15">
    <location>
        <begin position="144"/>
        <end position="222"/>
    </location>
</feature>
<dbReference type="InterPro" id="IPR001305">
    <property type="entry name" value="HSP_DnaJ_Cys-rich_dom"/>
</dbReference>
<protein>
    <recommendedName>
        <fullName evidence="11 12">Chaperone protein DnaJ</fullName>
    </recommendedName>
</protein>
<proteinExistence type="inferred from homology"/>
<organism evidence="16 17">
    <name type="scientific">Altererythrobacter epoxidivorans</name>
    <dbReference type="NCBI Taxonomy" id="361183"/>
    <lineage>
        <taxon>Bacteria</taxon>
        <taxon>Pseudomonadati</taxon>
        <taxon>Pseudomonadota</taxon>
        <taxon>Alphaproteobacteria</taxon>
        <taxon>Sphingomonadales</taxon>
        <taxon>Erythrobacteraceae</taxon>
        <taxon>Altererythrobacter</taxon>
    </lineage>
</organism>
<dbReference type="Gene3D" id="2.60.260.20">
    <property type="entry name" value="Urease metallochaperone UreE, N-terminal domain"/>
    <property type="match status" value="2"/>
</dbReference>
<name>A0A0M4MGG7_9SPHN</name>
<feature type="repeat" description="CXXCXGXG motif" evidence="12">
    <location>
        <begin position="210"/>
        <end position="217"/>
    </location>
</feature>
<dbReference type="FunFam" id="1.10.287.110:FF:000034">
    <property type="entry name" value="Chaperone protein DnaJ"/>
    <property type="match status" value="1"/>
</dbReference>
<dbReference type="PATRIC" id="fig|361183.4.peg.1132"/>
<feature type="binding site" evidence="12">
    <location>
        <position position="157"/>
    </location>
    <ligand>
        <name>Zn(2+)</name>
        <dbReference type="ChEBI" id="CHEBI:29105"/>
        <label>1</label>
    </ligand>
</feature>
<dbReference type="GO" id="GO:0005737">
    <property type="term" value="C:cytoplasm"/>
    <property type="evidence" value="ECO:0007669"/>
    <property type="project" value="UniProtKB-SubCell"/>
</dbReference>
<comment type="cofactor">
    <cofactor evidence="12">
        <name>Zn(2+)</name>
        <dbReference type="ChEBI" id="CHEBI:29105"/>
    </cofactor>
    <text evidence="12">Binds 2 Zn(2+) ions per monomer.</text>
</comment>
<dbReference type="SUPFAM" id="SSF57938">
    <property type="entry name" value="DnaJ/Hsp40 cysteine-rich domain"/>
    <property type="match status" value="1"/>
</dbReference>
<dbReference type="PROSITE" id="PS50076">
    <property type="entry name" value="DNAJ_2"/>
    <property type="match status" value="1"/>
</dbReference>
<keyword evidence="17" id="KW-1185">Reference proteome</keyword>
<dbReference type="GO" id="GO:0006260">
    <property type="term" value="P:DNA replication"/>
    <property type="evidence" value="ECO:0007669"/>
    <property type="project" value="UniProtKB-KW"/>
</dbReference>
<dbReference type="Pfam" id="PF01556">
    <property type="entry name" value="DnaJ_C"/>
    <property type="match status" value="1"/>
</dbReference>
<feature type="zinc finger region" description="CR-type" evidence="13">
    <location>
        <begin position="144"/>
        <end position="222"/>
    </location>
</feature>
<dbReference type="Proteomes" id="UP000057938">
    <property type="component" value="Chromosome"/>
</dbReference>
<evidence type="ECO:0000256" key="4">
    <source>
        <dbReference type="ARBA" id="ARBA00022737"/>
    </source>
</evidence>
<evidence type="ECO:0000256" key="10">
    <source>
        <dbReference type="ARBA" id="ARBA00061004"/>
    </source>
</evidence>
<dbReference type="FunFam" id="2.60.260.20:FF:000005">
    <property type="entry name" value="Chaperone protein dnaJ 1, mitochondrial"/>
    <property type="match status" value="1"/>
</dbReference>
<dbReference type="PROSITE" id="PS00636">
    <property type="entry name" value="DNAJ_1"/>
    <property type="match status" value="1"/>
</dbReference>
<dbReference type="PROSITE" id="PS51188">
    <property type="entry name" value="ZF_CR"/>
    <property type="match status" value="1"/>
</dbReference>
<dbReference type="Gene3D" id="2.10.230.10">
    <property type="entry name" value="Heat shock protein DnaJ, cysteine-rich domain"/>
    <property type="match status" value="1"/>
</dbReference>
<keyword evidence="1 12" id="KW-0963">Cytoplasm</keyword>
<evidence type="ECO:0000256" key="7">
    <source>
        <dbReference type="ARBA" id="ARBA00023016"/>
    </source>
</evidence>
<dbReference type="InterPro" id="IPR018253">
    <property type="entry name" value="DnaJ_domain_CS"/>
</dbReference>
<dbReference type="Gene3D" id="1.10.287.110">
    <property type="entry name" value="DnaJ domain"/>
    <property type="match status" value="1"/>
</dbReference>
<feature type="repeat" description="CXXCXGXG motif" evidence="12">
    <location>
        <begin position="196"/>
        <end position="203"/>
    </location>
</feature>
<dbReference type="Pfam" id="PF00684">
    <property type="entry name" value="DnaJ_CXXCXGXG"/>
    <property type="match status" value="1"/>
</dbReference>
<reference evidence="16 17" key="1">
    <citation type="submission" date="2015-09" db="EMBL/GenBank/DDBJ databases">
        <title>Complete genome sequence of a benzo[a]pyrene-degrading bacterium Altererythrobacter epoxidivorans CGMCC 1.7731T.</title>
        <authorList>
            <person name="Li Z."/>
            <person name="Cheng H."/>
            <person name="Huo Y."/>
            <person name="Xu X."/>
        </authorList>
    </citation>
    <scope>NUCLEOTIDE SEQUENCE [LARGE SCALE GENOMIC DNA]</scope>
    <source>
        <strain evidence="16 17">CGMCC 1.7731</strain>
    </source>
</reference>
<evidence type="ECO:0000256" key="12">
    <source>
        <dbReference type="HAMAP-Rule" id="MF_01152"/>
    </source>
</evidence>
<comment type="subunit">
    <text evidence="12">Homodimer.</text>
</comment>
<feature type="binding site" evidence="12">
    <location>
        <position position="177"/>
    </location>
    <ligand>
        <name>Zn(2+)</name>
        <dbReference type="ChEBI" id="CHEBI:29105"/>
        <label>2</label>
    </ligand>
</feature>
<dbReference type="InterPro" id="IPR012724">
    <property type="entry name" value="DnaJ"/>
</dbReference>
<dbReference type="InterPro" id="IPR008971">
    <property type="entry name" value="HSP40/DnaJ_pept-bd"/>
</dbReference>
<dbReference type="GO" id="GO:0008270">
    <property type="term" value="F:zinc ion binding"/>
    <property type="evidence" value="ECO:0007669"/>
    <property type="project" value="UniProtKB-UniRule"/>
</dbReference>
<keyword evidence="8 12" id="KW-0143">Chaperone</keyword>
<evidence type="ECO:0000256" key="9">
    <source>
        <dbReference type="ARBA" id="ARBA00053423"/>
    </source>
</evidence>
<evidence type="ECO:0000256" key="1">
    <source>
        <dbReference type="ARBA" id="ARBA00022490"/>
    </source>
</evidence>
<dbReference type="SUPFAM" id="SSF46565">
    <property type="entry name" value="Chaperone J-domain"/>
    <property type="match status" value="1"/>
</dbReference>
<dbReference type="PRINTS" id="PR00625">
    <property type="entry name" value="JDOMAIN"/>
</dbReference>
<evidence type="ECO:0000259" key="15">
    <source>
        <dbReference type="PROSITE" id="PS51188"/>
    </source>
</evidence>
<dbReference type="GO" id="GO:0051082">
    <property type="term" value="F:unfolded protein binding"/>
    <property type="evidence" value="ECO:0007669"/>
    <property type="project" value="UniProtKB-UniRule"/>
</dbReference>
<dbReference type="PANTHER" id="PTHR43096">
    <property type="entry name" value="DNAJ HOMOLOG 1, MITOCHONDRIAL-RELATED"/>
    <property type="match status" value="1"/>
</dbReference>
<feature type="binding site" evidence="12">
    <location>
        <position position="196"/>
    </location>
    <ligand>
        <name>Zn(2+)</name>
        <dbReference type="ChEBI" id="CHEBI:29105"/>
        <label>2</label>
    </ligand>
</feature>
<dbReference type="InterPro" id="IPR001623">
    <property type="entry name" value="DnaJ_domain"/>
</dbReference>
<dbReference type="AlphaFoldDB" id="A0A0M4MGG7"/>
<keyword evidence="3 12" id="KW-0479">Metal-binding</keyword>
<feature type="repeat" description="CXXCXGXG motif" evidence="12">
    <location>
        <begin position="157"/>
        <end position="164"/>
    </location>
</feature>
<comment type="similarity">
    <text evidence="10 12">Belongs to the DnaJ family.</text>
</comment>
<gene>
    <name evidence="12" type="primary">dnaJ</name>
    <name evidence="16" type="ORF">AMC99_01159</name>
</gene>
<feature type="binding site" evidence="12">
    <location>
        <position position="199"/>
    </location>
    <ligand>
        <name>Zn(2+)</name>
        <dbReference type="ChEBI" id="CHEBI:29105"/>
        <label>2</label>
    </ligand>
</feature>
<dbReference type="KEGG" id="aep:AMC99_01159"/>
<dbReference type="SMART" id="SM00271">
    <property type="entry name" value="DnaJ"/>
    <property type="match status" value="1"/>
</dbReference>
<accession>A0A0M4MGG7</accession>
<feature type="binding site" evidence="12">
    <location>
        <position position="210"/>
    </location>
    <ligand>
        <name>Zn(2+)</name>
        <dbReference type="ChEBI" id="CHEBI:29105"/>
        <label>1</label>
    </ligand>
</feature>
<dbReference type="InterPro" id="IPR036410">
    <property type="entry name" value="HSP_DnaJ_Cys-rich_dom_sf"/>
</dbReference>
<evidence type="ECO:0000256" key="3">
    <source>
        <dbReference type="ARBA" id="ARBA00022723"/>
    </source>
</evidence>
<dbReference type="CDD" id="cd06257">
    <property type="entry name" value="DnaJ"/>
    <property type="match status" value="1"/>
</dbReference>
<dbReference type="HAMAP" id="MF_01152">
    <property type="entry name" value="DnaJ"/>
    <property type="match status" value="1"/>
</dbReference>
<evidence type="ECO:0000256" key="11">
    <source>
        <dbReference type="ARBA" id="ARBA00067609"/>
    </source>
</evidence>
<feature type="binding site" evidence="12">
    <location>
        <position position="213"/>
    </location>
    <ligand>
        <name>Zn(2+)</name>
        <dbReference type="ChEBI" id="CHEBI:29105"/>
        <label>1</label>
    </ligand>
</feature>
<evidence type="ECO:0000256" key="6">
    <source>
        <dbReference type="ARBA" id="ARBA00022833"/>
    </source>
</evidence>
<comment type="function">
    <text evidence="9 12">Participates actively in the response to hyperosmotic and heat shock by preventing the aggregation of stress-denatured proteins and by disaggregating proteins, also in an autonomous, DnaK-independent fashion. Unfolded proteins bind initially to DnaJ; upon interaction with the DnaJ-bound protein, DnaK hydrolyzes its bound ATP, resulting in the formation of a stable complex. GrpE releases ADP from DnaK; ATP binding to DnaK triggers the release of the substrate protein, thus completing the reaction cycle. Several rounds of ATP-dependent interactions between DnaJ, DnaK and GrpE are required for fully efficient folding. Also involved, together with DnaK and GrpE, in the DNA replication of plasmids through activation of initiation proteins.</text>
</comment>
<dbReference type="CDD" id="cd10747">
    <property type="entry name" value="DnaJ_C"/>
    <property type="match status" value="1"/>
</dbReference>
<keyword evidence="2 12" id="KW-0235">DNA replication</keyword>
<feature type="binding site" evidence="12">
    <location>
        <position position="174"/>
    </location>
    <ligand>
        <name>Zn(2+)</name>
        <dbReference type="ChEBI" id="CHEBI:29105"/>
        <label>2</label>
    </ligand>
</feature>
<keyword evidence="7 12" id="KW-0346">Stress response</keyword>
<sequence length="383" mass="41299">MRDGIIMSATEIDYYELLEVSRDADGATIKSAYRKLAMKYHPDRNPGCEESEARFKAISAAYDCLKDPQKRAAYDRFGHEAFQQGMGGGGGRGHAGSDFGDIGDIFETIFGQAFGGGGGGRQQPRRGADLRYDMEISLDEAFHGETREIEIEVSQSCETCDGSGATPGTGERQCNLCGGHGKVRAKQGFFVVERPCPTCHGRGSIIEDPCNDCRGEGRVDLPQSLQVDIPAGVDTGTRIRLSGKGEAGPRGAPSGDLYIFIHVKPHAVFQREGTTLLTRVPISFTTAALGGCVEIPDLSGETNKVDIPAGIQSGRQLRVRGAGMPVLQGRGRGDLVVEIMVETPTKLSKKQKEILQQFRETETGDECPESRGFFDKLKDAFGG</sequence>
<evidence type="ECO:0000259" key="14">
    <source>
        <dbReference type="PROSITE" id="PS50076"/>
    </source>
</evidence>
<dbReference type="PANTHER" id="PTHR43096:SF48">
    <property type="entry name" value="CHAPERONE PROTEIN DNAJ"/>
    <property type="match status" value="1"/>
</dbReference>
<dbReference type="GO" id="GO:0005524">
    <property type="term" value="F:ATP binding"/>
    <property type="evidence" value="ECO:0007669"/>
    <property type="project" value="InterPro"/>
</dbReference>
<dbReference type="InterPro" id="IPR036869">
    <property type="entry name" value="J_dom_sf"/>
</dbReference>
<evidence type="ECO:0000256" key="2">
    <source>
        <dbReference type="ARBA" id="ARBA00022705"/>
    </source>
</evidence>
<feature type="binding site" evidence="12">
    <location>
        <position position="160"/>
    </location>
    <ligand>
        <name>Zn(2+)</name>
        <dbReference type="ChEBI" id="CHEBI:29105"/>
        <label>1</label>
    </ligand>
</feature>
<dbReference type="SUPFAM" id="SSF49493">
    <property type="entry name" value="HSP40/DnaJ peptide-binding domain"/>
    <property type="match status" value="2"/>
</dbReference>
<dbReference type="NCBIfam" id="NF008035">
    <property type="entry name" value="PRK10767.1"/>
    <property type="match status" value="1"/>
</dbReference>
<comment type="subcellular location">
    <subcellularLocation>
        <location evidence="12">Cytoplasm</location>
    </subcellularLocation>
</comment>
<dbReference type="FunFam" id="2.10.230.10:FF:000002">
    <property type="entry name" value="Molecular chaperone DnaJ"/>
    <property type="match status" value="1"/>
</dbReference>
<keyword evidence="5 12" id="KW-0863">Zinc-finger</keyword>